<dbReference type="GO" id="GO:0016740">
    <property type="term" value="F:transferase activity"/>
    <property type="evidence" value="ECO:0007669"/>
    <property type="project" value="UniProtKB-KW"/>
</dbReference>
<evidence type="ECO:0000256" key="1">
    <source>
        <dbReference type="ARBA" id="ARBA00022555"/>
    </source>
</evidence>
<dbReference type="PANTHER" id="PTHR43052:SF1">
    <property type="entry name" value="TRNA-5-TAURINOMETHYLURIDINE 2-SULFURTRANSFERASE"/>
    <property type="match status" value="1"/>
</dbReference>
<evidence type="ECO:0000313" key="9">
    <source>
        <dbReference type="Proteomes" id="UP000032141"/>
    </source>
</evidence>
<protein>
    <submittedName>
        <fullName evidence="8">Uncharacterized protein</fullName>
    </submittedName>
</protein>
<evidence type="ECO:0000256" key="4">
    <source>
        <dbReference type="ARBA" id="ARBA00022741"/>
    </source>
</evidence>
<keyword evidence="7" id="KW-1015">Disulfide bond</keyword>
<evidence type="ECO:0000313" key="8">
    <source>
        <dbReference type="EnsemblPlants" id="Bo3g179750.1"/>
    </source>
</evidence>
<dbReference type="PANTHER" id="PTHR43052">
    <property type="match status" value="1"/>
</dbReference>
<evidence type="ECO:0000256" key="7">
    <source>
        <dbReference type="ARBA" id="ARBA00023157"/>
    </source>
</evidence>
<dbReference type="eggNOG" id="KOG2805">
    <property type="taxonomic scope" value="Eukaryota"/>
</dbReference>
<reference evidence="8" key="2">
    <citation type="submission" date="2015-03" db="UniProtKB">
        <authorList>
            <consortium name="EnsemblPlants"/>
        </authorList>
    </citation>
    <scope>IDENTIFICATION</scope>
</reference>
<dbReference type="GO" id="GO:0008033">
    <property type="term" value="P:tRNA processing"/>
    <property type="evidence" value="ECO:0007669"/>
    <property type="project" value="UniProtKB-KW"/>
</dbReference>
<evidence type="ECO:0000256" key="2">
    <source>
        <dbReference type="ARBA" id="ARBA00022679"/>
    </source>
</evidence>
<dbReference type="HOGENOM" id="CLU_3109206_0_0_1"/>
<dbReference type="GO" id="GO:0000049">
    <property type="term" value="F:tRNA binding"/>
    <property type="evidence" value="ECO:0007669"/>
    <property type="project" value="UniProtKB-KW"/>
</dbReference>
<keyword evidence="1" id="KW-0820">tRNA-binding</keyword>
<dbReference type="EnsemblPlants" id="Bo3g179750.1">
    <property type="protein sequence ID" value="Bo3g179750.1"/>
    <property type="gene ID" value="Bo3g179750"/>
</dbReference>
<dbReference type="Gramene" id="Bo3g179750.1">
    <property type="protein sequence ID" value="Bo3g179750.1"/>
    <property type="gene ID" value="Bo3g179750"/>
</dbReference>
<dbReference type="Proteomes" id="UP000032141">
    <property type="component" value="Chromosome C3"/>
</dbReference>
<keyword evidence="4" id="KW-0547">Nucleotide-binding</keyword>
<dbReference type="InterPro" id="IPR051305">
    <property type="entry name" value="tRNA_2-thiouridylase_MnmA"/>
</dbReference>
<keyword evidence="9" id="KW-1185">Reference proteome</keyword>
<dbReference type="AlphaFoldDB" id="A0A0D3BMI7"/>
<dbReference type="Gene3D" id="3.40.50.620">
    <property type="entry name" value="HUPs"/>
    <property type="match status" value="1"/>
</dbReference>
<dbReference type="InterPro" id="IPR014729">
    <property type="entry name" value="Rossmann-like_a/b/a_fold"/>
</dbReference>
<dbReference type="STRING" id="109376.A0A0D3BMI7"/>
<keyword evidence="2" id="KW-0808">Transferase</keyword>
<keyword evidence="5" id="KW-0067">ATP-binding</keyword>
<dbReference type="Pfam" id="PF03054">
    <property type="entry name" value="tRNA_Me_trans"/>
    <property type="match status" value="1"/>
</dbReference>
<sequence length="51" mass="5706">MDAISDMEYDYIASGQYAKVVHPPPGQSVLKLSQDMVKDQTYFLSRLSNPA</sequence>
<keyword evidence="6" id="KW-0694">RNA-binding</keyword>
<name>A0A0D3BMI7_BRAOL</name>
<proteinExistence type="predicted"/>
<organism evidence="8 9">
    <name type="scientific">Brassica oleracea var. oleracea</name>
    <dbReference type="NCBI Taxonomy" id="109376"/>
    <lineage>
        <taxon>Eukaryota</taxon>
        <taxon>Viridiplantae</taxon>
        <taxon>Streptophyta</taxon>
        <taxon>Embryophyta</taxon>
        <taxon>Tracheophyta</taxon>
        <taxon>Spermatophyta</taxon>
        <taxon>Magnoliopsida</taxon>
        <taxon>eudicotyledons</taxon>
        <taxon>Gunneridae</taxon>
        <taxon>Pentapetalae</taxon>
        <taxon>rosids</taxon>
        <taxon>malvids</taxon>
        <taxon>Brassicales</taxon>
        <taxon>Brassicaceae</taxon>
        <taxon>Brassiceae</taxon>
        <taxon>Brassica</taxon>
    </lineage>
</organism>
<reference evidence="8 9" key="1">
    <citation type="journal article" date="2014" name="Genome Biol.">
        <title>Transcriptome and methylome profiling reveals relics of genome dominance in the mesopolyploid Brassica oleracea.</title>
        <authorList>
            <person name="Parkin I.A."/>
            <person name="Koh C."/>
            <person name="Tang H."/>
            <person name="Robinson S.J."/>
            <person name="Kagale S."/>
            <person name="Clarke W.E."/>
            <person name="Town C.D."/>
            <person name="Nixon J."/>
            <person name="Krishnakumar V."/>
            <person name="Bidwell S.L."/>
            <person name="Denoeud F."/>
            <person name="Belcram H."/>
            <person name="Links M.G."/>
            <person name="Just J."/>
            <person name="Clarke C."/>
            <person name="Bender T."/>
            <person name="Huebert T."/>
            <person name="Mason A.S."/>
            <person name="Pires J.C."/>
            <person name="Barker G."/>
            <person name="Moore J."/>
            <person name="Walley P.G."/>
            <person name="Manoli S."/>
            <person name="Batley J."/>
            <person name="Edwards D."/>
            <person name="Nelson M.N."/>
            <person name="Wang X."/>
            <person name="Paterson A.H."/>
            <person name="King G."/>
            <person name="Bancroft I."/>
            <person name="Chalhoub B."/>
            <person name="Sharpe A.G."/>
        </authorList>
    </citation>
    <scope>NUCLEOTIDE SEQUENCE</scope>
    <source>
        <strain evidence="8 9">cv. TO1000</strain>
    </source>
</reference>
<evidence type="ECO:0000256" key="6">
    <source>
        <dbReference type="ARBA" id="ARBA00022884"/>
    </source>
</evidence>
<evidence type="ECO:0000256" key="5">
    <source>
        <dbReference type="ARBA" id="ARBA00022840"/>
    </source>
</evidence>
<evidence type="ECO:0000256" key="3">
    <source>
        <dbReference type="ARBA" id="ARBA00022694"/>
    </source>
</evidence>
<keyword evidence="3" id="KW-0819">tRNA processing</keyword>
<accession>A0A0D3BMI7</accession>
<dbReference type="GO" id="GO:0005524">
    <property type="term" value="F:ATP binding"/>
    <property type="evidence" value="ECO:0007669"/>
    <property type="project" value="UniProtKB-KW"/>
</dbReference>